<dbReference type="AlphaFoldDB" id="A0AAD7FUB4"/>
<organism evidence="3 4">
    <name type="scientific">Roridomyces roridus</name>
    <dbReference type="NCBI Taxonomy" id="1738132"/>
    <lineage>
        <taxon>Eukaryota</taxon>
        <taxon>Fungi</taxon>
        <taxon>Dikarya</taxon>
        <taxon>Basidiomycota</taxon>
        <taxon>Agaricomycotina</taxon>
        <taxon>Agaricomycetes</taxon>
        <taxon>Agaricomycetidae</taxon>
        <taxon>Agaricales</taxon>
        <taxon>Marasmiineae</taxon>
        <taxon>Mycenaceae</taxon>
        <taxon>Roridomyces</taxon>
    </lineage>
</organism>
<name>A0AAD7FUB4_9AGAR</name>
<dbReference type="InterPro" id="IPR019350">
    <property type="entry name" value="RNA_pol_I-sp_TIF_RRN6-like"/>
</dbReference>
<feature type="region of interest" description="Disordered" evidence="1">
    <location>
        <begin position="637"/>
        <end position="657"/>
    </location>
</feature>
<proteinExistence type="predicted"/>
<dbReference type="Proteomes" id="UP001221142">
    <property type="component" value="Unassembled WGS sequence"/>
</dbReference>
<keyword evidence="4" id="KW-1185">Reference proteome</keyword>
<dbReference type="PANTHER" id="PTHR28221:SF2">
    <property type="entry name" value="RNA POLYMERASE I-SPECIFIC TRANSCRIPTION INITIATION FACTOR RRN6"/>
    <property type="match status" value="1"/>
</dbReference>
<dbReference type="Pfam" id="PF10214">
    <property type="entry name" value="Rrn6_beta-prop"/>
    <property type="match status" value="1"/>
</dbReference>
<evidence type="ECO:0000256" key="1">
    <source>
        <dbReference type="SAM" id="MobiDB-lite"/>
    </source>
</evidence>
<dbReference type="PANTHER" id="PTHR28221">
    <property type="entry name" value="RNA POLYMERASE I-SPECIFIC TRANSCRIPTION INITIATION FACTOR RRN6"/>
    <property type="match status" value="1"/>
</dbReference>
<dbReference type="GO" id="GO:0042790">
    <property type="term" value="P:nucleolar large rRNA transcription by RNA polymerase I"/>
    <property type="evidence" value="ECO:0007669"/>
    <property type="project" value="TreeGrafter"/>
</dbReference>
<dbReference type="GO" id="GO:0001163">
    <property type="term" value="F:RNA polymerase I transcription regulatory region sequence-specific DNA binding"/>
    <property type="evidence" value="ECO:0007669"/>
    <property type="project" value="TreeGrafter"/>
</dbReference>
<feature type="region of interest" description="Disordered" evidence="1">
    <location>
        <begin position="748"/>
        <end position="769"/>
    </location>
</feature>
<evidence type="ECO:0000259" key="2">
    <source>
        <dbReference type="Pfam" id="PF10214"/>
    </source>
</evidence>
<evidence type="ECO:0000313" key="3">
    <source>
        <dbReference type="EMBL" id="KAJ7638505.1"/>
    </source>
</evidence>
<protein>
    <recommendedName>
        <fullName evidence="2">RRN6 beta-propeller domain-containing protein</fullName>
    </recommendedName>
</protein>
<dbReference type="GO" id="GO:0001179">
    <property type="term" value="F:RNA polymerase I general transcription initiation factor binding"/>
    <property type="evidence" value="ECO:0007669"/>
    <property type="project" value="TreeGrafter"/>
</dbReference>
<accession>A0AAD7FUB4</accession>
<evidence type="ECO:0000313" key="4">
    <source>
        <dbReference type="Proteomes" id="UP001221142"/>
    </source>
</evidence>
<feature type="domain" description="RRN6 beta-propeller" evidence="2">
    <location>
        <begin position="287"/>
        <end position="425"/>
    </location>
</feature>
<comment type="caution">
    <text evidence="3">The sequence shown here is derived from an EMBL/GenBank/DDBJ whole genome shotgun (WGS) entry which is preliminary data.</text>
</comment>
<gene>
    <name evidence="3" type="ORF">FB45DRAFT_826943</name>
</gene>
<dbReference type="InterPro" id="IPR048535">
    <property type="entry name" value="RRN6_beta-prop"/>
</dbReference>
<sequence>MYSWPATQSINTSTLHGKGAAKRKEKNALSYPVLDYGTVTAATLLSDAEGRLEWTSVSQKPSHDAAFLKAGKSVTVFPATRPAPSKVPQMTIHQRAEQGAHFLRTFAPDIDIAAELMRKELTDDAKIVQEYETFDPYVGNQLETVACSDSTHLVFPMGELNRDLNLSPLITSPDGEATLRPCAQSIHTFDTPIRQITASQFSEEKGSYLAIRTFGPTSLLELKTVGSTPRITELASVSSTDTGGKQVVDVKIAPLEAILVNQDGAVYKCNLAEGKTILVRQGEATEDSDSFWRLESAEHSDSCMLMSKSGIKELDFRAVDSSLALYTAISNDILTSVEDYRADEMIRVCTTSQVVWLDRRNAARPLLAFKHGRVFDRTLQTRTIRFGNGHLTMLSSRKNGLLTVYDVSHAQTGMAFAQTHPYCLRTPVGGELQTGRNFFRHPLAQPNAPVTLFSLSELGSIRASQLSWGNAGEPTFNWSEDVGRLHDQSAQLKEDFGSFGEAEPKTVDMSSVYAQISQTYREESDLDAAAAAESLYDLVEKAPSYWQDLNDPVEHMLTSYDVLFRSGDEPSPSRRADFLTESVFNSKRGYRALLQGRVSSESLAKDAQWNHSISDVLHHFDPDMSLDARQLSESLRRFDLQPTADRSPQSLRRESEAREQLVLDLTLAQHVYSSRPFAKGDSLESMTQTLSLDGEPPPMSFGYLHPIPKEENEADEGDKEEMIPLSVRLLLKDWDIGTKPKDFAYIDPYSDQPQEPEPIPRPPAPEERPAVQKPHIIVQQPPPIVSTQPTRSWMSQDIHPASQPTVISTELGGASQDMMASTQILPGAFGGRPVAKKKVAKKRLGGF</sequence>
<dbReference type="EMBL" id="JARKIF010000005">
    <property type="protein sequence ID" value="KAJ7638505.1"/>
    <property type="molecule type" value="Genomic_DNA"/>
</dbReference>
<reference evidence="3" key="1">
    <citation type="submission" date="2023-03" db="EMBL/GenBank/DDBJ databases">
        <title>Massive genome expansion in bonnet fungi (Mycena s.s.) driven by repeated elements and novel gene families across ecological guilds.</title>
        <authorList>
            <consortium name="Lawrence Berkeley National Laboratory"/>
            <person name="Harder C.B."/>
            <person name="Miyauchi S."/>
            <person name="Viragh M."/>
            <person name="Kuo A."/>
            <person name="Thoen E."/>
            <person name="Andreopoulos B."/>
            <person name="Lu D."/>
            <person name="Skrede I."/>
            <person name="Drula E."/>
            <person name="Henrissat B."/>
            <person name="Morin E."/>
            <person name="Kohler A."/>
            <person name="Barry K."/>
            <person name="LaButti K."/>
            <person name="Morin E."/>
            <person name="Salamov A."/>
            <person name="Lipzen A."/>
            <person name="Mereny Z."/>
            <person name="Hegedus B."/>
            <person name="Baldrian P."/>
            <person name="Stursova M."/>
            <person name="Weitz H."/>
            <person name="Taylor A."/>
            <person name="Grigoriev I.V."/>
            <person name="Nagy L.G."/>
            <person name="Martin F."/>
            <person name="Kauserud H."/>
        </authorList>
    </citation>
    <scope>NUCLEOTIDE SEQUENCE</scope>
    <source>
        <strain evidence="3">9284</strain>
    </source>
</reference>
<dbReference type="GO" id="GO:0070860">
    <property type="term" value="C:RNA polymerase I core factor complex"/>
    <property type="evidence" value="ECO:0007669"/>
    <property type="project" value="TreeGrafter"/>
</dbReference>